<gene>
    <name evidence="2" type="ORF">ACFPRA_08875</name>
</gene>
<dbReference type="SUPFAM" id="SSF55785">
    <property type="entry name" value="PYP-like sensor domain (PAS domain)"/>
    <property type="match status" value="1"/>
</dbReference>
<dbReference type="InterPro" id="IPR052155">
    <property type="entry name" value="Biofilm_reg_signaling"/>
</dbReference>
<dbReference type="Gene3D" id="3.30.450.20">
    <property type="entry name" value="PAS domain"/>
    <property type="match status" value="1"/>
</dbReference>
<dbReference type="EC" id="2.7.7.65" evidence="2"/>
<dbReference type="InterPro" id="IPR035965">
    <property type="entry name" value="PAS-like_dom_sf"/>
</dbReference>
<dbReference type="SMART" id="SM00267">
    <property type="entry name" value="GGDEF"/>
    <property type="match status" value="1"/>
</dbReference>
<dbReference type="PANTHER" id="PTHR44757">
    <property type="entry name" value="DIGUANYLATE CYCLASE DGCP"/>
    <property type="match status" value="1"/>
</dbReference>
<evidence type="ECO:0000313" key="2">
    <source>
        <dbReference type="EMBL" id="MFC5588998.1"/>
    </source>
</evidence>
<keyword evidence="2" id="KW-0548">Nucleotidyltransferase</keyword>
<keyword evidence="3" id="KW-1185">Reference proteome</keyword>
<dbReference type="Proteomes" id="UP001596109">
    <property type="component" value="Unassembled WGS sequence"/>
</dbReference>
<dbReference type="InterPro" id="IPR043128">
    <property type="entry name" value="Rev_trsase/Diguanyl_cyclase"/>
</dbReference>
<dbReference type="InterPro" id="IPR013655">
    <property type="entry name" value="PAS_fold_3"/>
</dbReference>
<dbReference type="EMBL" id="JBHSNO010000005">
    <property type="protein sequence ID" value="MFC5588998.1"/>
    <property type="molecule type" value="Genomic_DNA"/>
</dbReference>
<dbReference type="SUPFAM" id="SSF55073">
    <property type="entry name" value="Nucleotide cyclase"/>
    <property type="match status" value="1"/>
</dbReference>
<dbReference type="NCBIfam" id="TIGR00254">
    <property type="entry name" value="GGDEF"/>
    <property type="match status" value="1"/>
</dbReference>
<organism evidence="2 3">
    <name type="scientific">Sporosarcina soli</name>
    <dbReference type="NCBI Taxonomy" id="334736"/>
    <lineage>
        <taxon>Bacteria</taxon>
        <taxon>Bacillati</taxon>
        <taxon>Bacillota</taxon>
        <taxon>Bacilli</taxon>
        <taxon>Bacillales</taxon>
        <taxon>Caryophanaceae</taxon>
        <taxon>Sporosarcina</taxon>
    </lineage>
</organism>
<dbReference type="GO" id="GO:0052621">
    <property type="term" value="F:diguanylate cyclase activity"/>
    <property type="evidence" value="ECO:0007669"/>
    <property type="project" value="UniProtKB-EC"/>
</dbReference>
<dbReference type="CDD" id="cd01949">
    <property type="entry name" value="GGDEF"/>
    <property type="match status" value="1"/>
</dbReference>
<proteinExistence type="predicted"/>
<dbReference type="Gene3D" id="3.30.70.270">
    <property type="match status" value="1"/>
</dbReference>
<dbReference type="Pfam" id="PF08447">
    <property type="entry name" value="PAS_3"/>
    <property type="match status" value="1"/>
</dbReference>
<dbReference type="InterPro" id="IPR000160">
    <property type="entry name" value="GGDEF_dom"/>
</dbReference>
<evidence type="ECO:0000313" key="3">
    <source>
        <dbReference type="Proteomes" id="UP001596109"/>
    </source>
</evidence>
<dbReference type="InterPro" id="IPR000014">
    <property type="entry name" value="PAS"/>
</dbReference>
<dbReference type="NCBIfam" id="TIGR00229">
    <property type="entry name" value="sensory_box"/>
    <property type="match status" value="1"/>
</dbReference>
<evidence type="ECO:0000259" key="1">
    <source>
        <dbReference type="PROSITE" id="PS50887"/>
    </source>
</evidence>
<sequence>MKFCFSDFGKEKMDAPVQADPLEILKHTLTQAFILTVLDDEGKVIDLNGNFVNTFNYTLHDLYLQDYWKLYSSYHADRFLEEIWTVVQKGEQWSGELCHRTRKEELIWLSSTIIPVRDNGKAPSRMLVVSTNISKHKEMEKWQHLACHHELTNLPNRRMLDQVMESSVATAQRKRSQLAVLYMDIDRFKTINDTHGHAVGDLVLKEVSSRLVRVLSLPNYVFHVSGDEFVLIIEDMGKLEVLVQAMMELFSKPFTVNQLQIKVSASIGMSIYPDHSTDLSRLVEYADVAMYDVKGRSGTNFRKYSPSSCLPDATFENE</sequence>
<dbReference type="RefSeq" id="WP_381432905.1">
    <property type="nucleotide sequence ID" value="NZ_JBHSNO010000005.1"/>
</dbReference>
<name>A0ABW0TJM8_9BACL</name>
<dbReference type="Pfam" id="PF00990">
    <property type="entry name" value="GGDEF"/>
    <property type="match status" value="1"/>
</dbReference>
<dbReference type="PANTHER" id="PTHR44757:SF2">
    <property type="entry name" value="BIOFILM ARCHITECTURE MAINTENANCE PROTEIN MBAA"/>
    <property type="match status" value="1"/>
</dbReference>
<accession>A0ABW0TJM8</accession>
<feature type="domain" description="GGDEF" evidence="1">
    <location>
        <begin position="176"/>
        <end position="306"/>
    </location>
</feature>
<dbReference type="PROSITE" id="PS50887">
    <property type="entry name" value="GGDEF"/>
    <property type="match status" value="1"/>
</dbReference>
<comment type="caution">
    <text evidence="2">The sequence shown here is derived from an EMBL/GenBank/DDBJ whole genome shotgun (WGS) entry which is preliminary data.</text>
</comment>
<dbReference type="InterPro" id="IPR029787">
    <property type="entry name" value="Nucleotide_cyclase"/>
</dbReference>
<dbReference type="CDD" id="cd00130">
    <property type="entry name" value="PAS"/>
    <property type="match status" value="1"/>
</dbReference>
<keyword evidence="2" id="KW-0808">Transferase</keyword>
<protein>
    <submittedName>
        <fullName evidence="2">Diguanylate cyclase domain-containing protein</fullName>
        <ecNumber evidence="2">2.7.7.65</ecNumber>
    </submittedName>
</protein>
<reference evidence="3" key="1">
    <citation type="journal article" date="2019" name="Int. J. Syst. Evol. Microbiol.">
        <title>The Global Catalogue of Microorganisms (GCM) 10K type strain sequencing project: providing services to taxonomists for standard genome sequencing and annotation.</title>
        <authorList>
            <consortium name="The Broad Institute Genomics Platform"/>
            <consortium name="The Broad Institute Genome Sequencing Center for Infectious Disease"/>
            <person name="Wu L."/>
            <person name="Ma J."/>
        </authorList>
    </citation>
    <scope>NUCLEOTIDE SEQUENCE [LARGE SCALE GENOMIC DNA]</scope>
    <source>
        <strain evidence="3">CGMCC 4.1434</strain>
    </source>
</reference>